<dbReference type="GO" id="GO:0005524">
    <property type="term" value="F:ATP binding"/>
    <property type="evidence" value="ECO:0007669"/>
    <property type="project" value="UniProtKB-KW"/>
</dbReference>
<dbReference type="OrthoDB" id="9809275at2"/>
<proteinExistence type="predicted"/>
<protein>
    <submittedName>
        <fullName evidence="4">Aminoglycoside phosphotransferase</fullName>
    </submittedName>
</protein>
<dbReference type="eggNOG" id="COG3178">
    <property type="taxonomic scope" value="Bacteria"/>
</dbReference>
<dbReference type="AlphaFoldDB" id="D5BV06"/>
<accession>D5BV06</accession>
<dbReference type="KEGG" id="nhl:Nhal_2268"/>
<organism evidence="4 5">
    <name type="scientific">Nitrosococcus halophilus (strain Nc4)</name>
    <dbReference type="NCBI Taxonomy" id="472759"/>
    <lineage>
        <taxon>Bacteria</taxon>
        <taxon>Pseudomonadati</taxon>
        <taxon>Pseudomonadota</taxon>
        <taxon>Gammaproteobacteria</taxon>
        <taxon>Chromatiales</taxon>
        <taxon>Chromatiaceae</taxon>
        <taxon>Nitrosococcus</taxon>
    </lineage>
</organism>
<dbReference type="InterPro" id="IPR011009">
    <property type="entry name" value="Kinase-like_dom_sf"/>
</dbReference>
<evidence type="ECO:0000256" key="2">
    <source>
        <dbReference type="ARBA" id="ARBA00022840"/>
    </source>
</evidence>
<evidence type="ECO:0000256" key="1">
    <source>
        <dbReference type="ARBA" id="ARBA00022741"/>
    </source>
</evidence>
<dbReference type="InterPro" id="IPR002575">
    <property type="entry name" value="Aminoglycoside_PTrfase"/>
</dbReference>
<dbReference type="Gene3D" id="3.30.200.20">
    <property type="entry name" value="Phosphorylase Kinase, domain 1"/>
    <property type="match status" value="1"/>
</dbReference>
<evidence type="ECO:0000313" key="5">
    <source>
        <dbReference type="Proteomes" id="UP000001844"/>
    </source>
</evidence>
<keyword evidence="5" id="KW-1185">Reference proteome</keyword>
<dbReference type="SUPFAM" id="SSF56112">
    <property type="entry name" value="Protein kinase-like (PK-like)"/>
    <property type="match status" value="1"/>
</dbReference>
<sequence length="326" mass="37275">MPDPRFEALQQWLSRDLGIMNYHLVPASGDASFRRYFRVHRNGESLIAMDAPPAREDCRPFIHIAQGFRSLGLNVPEVLEQNLEQGFLLLTDLGERQYLKILNSHNAPVLYGDALAALRLLQGGDAEVLGLPPYDQDLLMKEMELFREWYLGRYLGIDIGAALNKTFGLLVASALEQPQVPVHRDYHSRNLMMTEQANPGILDFQDAVKGPVTYDLVSLLRDCYRAWPRDRVLTWLYDYRRKAAQVEIPVGASEGEFLRWFDWMGVQRHLKASGIFARLNYRDGKPGYLKDIPRTLNYLRTVACQYGELAELAQVLRDLPEPVNSP</sequence>
<dbReference type="PANTHER" id="PTHR33540:SF1">
    <property type="entry name" value="N-ACETYLMURAMATE_N-ACETYLGLUCOSAMINE KINASE"/>
    <property type="match status" value="1"/>
</dbReference>
<dbReference type="Pfam" id="PF01636">
    <property type="entry name" value="APH"/>
    <property type="match status" value="1"/>
</dbReference>
<feature type="domain" description="Aminoglycoside phosphotransferase" evidence="3">
    <location>
        <begin position="24"/>
        <end position="236"/>
    </location>
</feature>
<gene>
    <name evidence="4" type="ordered locus">Nhal_2268</name>
</gene>
<dbReference type="HOGENOM" id="CLU_021467_1_0_6"/>
<dbReference type="Proteomes" id="UP000001844">
    <property type="component" value="Chromosome"/>
</dbReference>
<dbReference type="EMBL" id="CP001798">
    <property type="protein sequence ID" value="ADE15356.1"/>
    <property type="molecule type" value="Genomic_DNA"/>
</dbReference>
<keyword evidence="1" id="KW-0547">Nucleotide-binding</keyword>
<reference evidence="5" key="1">
    <citation type="submission" date="2010-04" db="EMBL/GenBank/DDBJ databases">
        <title>Complete genome sequence of Nitrosococcus halophilus Nc4, a salt-adapted, aerobic obligate ammonia-oxidizing sulfur purple bacterium.</title>
        <authorList>
            <consortium name="US DOE Joint Genome Institute"/>
            <person name="Campbell M.A."/>
            <person name="Malfatti S.A."/>
            <person name="Chain P.S.G."/>
            <person name="Heidelberg J.F."/>
            <person name="Ward B.B."/>
            <person name="Klotz M.G."/>
        </authorList>
    </citation>
    <scope>NUCLEOTIDE SEQUENCE [LARGE SCALE GENOMIC DNA]</scope>
    <source>
        <strain evidence="5">Nc4</strain>
    </source>
</reference>
<evidence type="ECO:0000313" key="4">
    <source>
        <dbReference type="EMBL" id="ADE15356.1"/>
    </source>
</evidence>
<dbReference type="PANTHER" id="PTHR33540">
    <property type="entry name" value="TRNA THREONYLCARBAMOYLADENOSINE BIOSYNTHESIS PROTEIN TSAE"/>
    <property type="match status" value="1"/>
</dbReference>
<dbReference type="RefSeq" id="WP_013033218.1">
    <property type="nucleotide sequence ID" value="NC_013960.1"/>
</dbReference>
<name>D5BV06_NITHN</name>
<evidence type="ECO:0000259" key="3">
    <source>
        <dbReference type="Pfam" id="PF01636"/>
    </source>
</evidence>
<dbReference type="Gene3D" id="3.90.1200.10">
    <property type="match status" value="1"/>
</dbReference>
<dbReference type="STRING" id="472759.Nhal_2268"/>
<keyword evidence="2" id="KW-0067">ATP-binding</keyword>